<dbReference type="Proteomes" id="UP000043316">
    <property type="component" value="Unassembled WGS sequence"/>
</dbReference>
<dbReference type="FunFam" id="1.10.10.1590:FF:000001">
    <property type="entry name" value="NADH-quinone oxidoreductase subunit E"/>
    <property type="match status" value="1"/>
</dbReference>
<comment type="similarity">
    <text evidence="1">Belongs to the complex I 24 kDa subunit family.</text>
</comment>
<evidence type="ECO:0000256" key="3">
    <source>
        <dbReference type="ARBA" id="ARBA00022714"/>
    </source>
</evidence>
<comment type="subunit">
    <text evidence="8">Composed of 13 different subunits. Subunits NuoCD, E, F, and G constitute the peripheral sector of the complex.</text>
</comment>
<dbReference type="PANTHER" id="PTHR10371:SF3">
    <property type="entry name" value="NADH DEHYDROGENASE [UBIQUINONE] FLAVOPROTEIN 2, MITOCHONDRIAL"/>
    <property type="match status" value="1"/>
</dbReference>
<comment type="cofactor">
    <cofactor evidence="13">
        <name>[2Fe-2S] cluster</name>
        <dbReference type="ChEBI" id="CHEBI:190135"/>
    </cofactor>
    <text evidence="13">Binds 1 [2Fe-2S] cluster.</text>
</comment>
<dbReference type="GO" id="GO:0048038">
    <property type="term" value="F:quinone binding"/>
    <property type="evidence" value="ECO:0007669"/>
    <property type="project" value="UniProtKB-KW"/>
</dbReference>
<comment type="catalytic activity">
    <reaction evidence="12">
        <text>a quinone + NADH + 5 H(+)(in) = a quinol + NAD(+) + 4 H(+)(out)</text>
        <dbReference type="Rhea" id="RHEA:57888"/>
        <dbReference type="ChEBI" id="CHEBI:15378"/>
        <dbReference type="ChEBI" id="CHEBI:24646"/>
        <dbReference type="ChEBI" id="CHEBI:57540"/>
        <dbReference type="ChEBI" id="CHEBI:57945"/>
        <dbReference type="ChEBI" id="CHEBI:132124"/>
    </reaction>
</comment>
<evidence type="ECO:0000256" key="7">
    <source>
        <dbReference type="ARBA" id="ARBA00023014"/>
    </source>
</evidence>
<evidence type="ECO:0000313" key="14">
    <source>
        <dbReference type="EMBL" id="CRY57093.1"/>
    </source>
</evidence>
<keyword evidence="14" id="KW-0560">Oxidoreductase</keyword>
<organism evidence="14 15">
    <name type="scientific">Yersinia intermedia</name>
    <dbReference type="NCBI Taxonomy" id="631"/>
    <lineage>
        <taxon>Bacteria</taxon>
        <taxon>Pseudomonadati</taxon>
        <taxon>Pseudomonadota</taxon>
        <taxon>Gammaproteobacteria</taxon>
        <taxon>Enterobacterales</taxon>
        <taxon>Yersiniaceae</taxon>
        <taxon>Yersinia</taxon>
    </lineage>
</organism>
<proteinExistence type="inferred from homology"/>
<evidence type="ECO:0000256" key="1">
    <source>
        <dbReference type="ARBA" id="ARBA00010643"/>
    </source>
</evidence>
<dbReference type="Gene3D" id="3.40.30.10">
    <property type="entry name" value="Glutaredoxin"/>
    <property type="match status" value="1"/>
</dbReference>
<dbReference type="Gene3D" id="1.10.10.1590">
    <property type="entry name" value="NADH-quinone oxidoreductase subunit E"/>
    <property type="match status" value="1"/>
</dbReference>
<feature type="binding site" evidence="13">
    <location>
        <position position="118"/>
    </location>
    <ligand>
        <name>[2Fe-2S] cluster</name>
        <dbReference type="ChEBI" id="CHEBI:190135"/>
    </ligand>
</feature>
<dbReference type="AlphaFoldDB" id="A0A0H5M0Y4"/>
<evidence type="ECO:0000256" key="10">
    <source>
        <dbReference type="ARBA" id="ARBA00032788"/>
    </source>
</evidence>
<sequence>MSDQKETQDHKESQNVVDLAVNAAEPATTTDVFELSAEERDAIEHEKHHYEDARAASIEALKIVQKQRGWVPDGAIHAIADVLGIPASDVEGVATFYSQIFRQPVGRHVIRYCDSVVCHITGYQGIQAAISKKLSIQPGQTTFDGRFTLLPTCCLGNCDRGPTMMIDDDTHSHLKPEDIEKLLEQYP</sequence>
<dbReference type="PIRSF" id="PIRSF000216">
    <property type="entry name" value="NADH_DH_24kDa"/>
    <property type="match status" value="1"/>
</dbReference>
<dbReference type="PROSITE" id="PS01099">
    <property type="entry name" value="COMPLEX1_24K"/>
    <property type="match status" value="1"/>
</dbReference>
<feature type="binding site" evidence="13">
    <location>
        <position position="113"/>
    </location>
    <ligand>
        <name>[2Fe-2S] cluster</name>
        <dbReference type="ChEBI" id="CHEBI:190135"/>
    </ligand>
</feature>
<dbReference type="InterPro" id="IPR002023">
    <property type="entry name" value="NuoE-like"/>
</dbReference>
<evidence type="ECO:0000256" key="6">
    <source>
        <dbReference type="ARBA" id="ARBA00023004"/>
    </source>
</evidence>
<dbReference type="GO" id="GO:0003954">
    <property type="term" value="F:NADH dehydrogenase activity"/>
    <property type="evidence" value="ECO:0007669"/>
    <property type="project" value="TreeGrafter"/>
</dbReference>
<accession>A0A0H5M0Y4</accession>
<dbReference type="SUPFAM" id="SSF52833">
    <property type="entry name" value="Thioredoxin-like"/>
    <property type="match status" value="1"/>
</dbReference>
<dbReference type="NCBIfam" id="NF005722">
    <property type="entry name" value="PRK07539.1-2"/>
    <property type="match status" value="1"/>
</dbReference>
<evidence type="ECO:0000256" key="12">
    <source>
        <dbReference type="ARBA" id="ARBA00047712"/>
    </source>
</evidence>
<dbReference type="GO" id="GO:0051537">
    <property type="term" value="F:2 iron, 2 sulfur cluster binding"/>
    <property type="evidence" value="ECO:0007669"/>
    <property type="project" value="UniProtKB-KW"/>
</dbReference>
<keyword evidence="7 13" id="KW-0411">Iron-sulfur</keyword>
<feature type="binding site" evidence="13">
    <location>
        <position position="154"/>
    </location>
    <ligand>
        <name>[2Fe-2S] cluster</name>
        <dbReference type="ChEBI" id="CHEBI:190135"/>
    </ligand>
</feature>
<dbReference type="RefSeq" id="WP_019209324.1">
    <property type="nucleotide sequence ID" value="NZ_CWJI01000022.1"/>
</dbReference>
<dbReference type="GeneID" id="61813955"/>
<evidence type="ECO:0000256" key="13">
    <source>
        <dbReference type="PIRSR" id="PIRSR000216-1"/>
    </source>
</evidence>
<evidence type="ECO:0000256" key="11">
    <source>
        <dbReference type="ARBA" id="ARBA00034078"/>
    </source>
</evidence>
<dbReference type="CDD" id="cd03064">
    <property type="entry name" value="TRX_Fd_NuoE"/>
    <property type="match status" value="1"/>
</dbReference>
<evidence type="ECO:0000256" key="8">
    <source>
        <dbReference type="ARBA" id="ARBA00026021"/>
    </source>
</evidence>
<keyword evidence="5 13" id="KW-0479">Metal-binding</keyword>
<dbReference type="InterPro" id="IPR041921">
    <property type="entry name" value="NuoE_N"/>
</dbReference>
<keyword evidence="4" id="KW-0874">Quinone</keyword>
<evidence type="ECO:0000313" key="15">
    <source>
        <dbReference type="Proteomes" id="UP000043316"/>
    </source>
</evidence>
<dbReference type="Pfam" id="PF01257">
    <property type="entry name" value="2Fe-2S_thioredx"/>
    <property type="match status" value="1"/>
</dbReference>
<evidence type="ECO:0000256" key="9">
    <source>
        <dbReference type="ARBA" id="ARBA00031580"/>
    </source>
</evidence>
<dbReference type="GO" id="GO:0046872">
    <property type="term" value="F:metal ion binding"/>
    <property type="evidence" value="ECO:0007669"/>
    <property type="project" value="UniProtKB-KW"/>
</dbReference>
<evidence type="ECO:0000256" key="4">
    <source>
        <dbReference type="ARBA" id="ARBA00022719"/>
    </source>
</evidence>
<keyword evidence="3 13" id="KW-0001">2Fe-2S</keyword>
<evidence type="ECO:0000256" key="2">
    <source>
        <dbReference type="ARBA" id="ARBA00019898"/>
    </source>
</evidence>
<name>A0A0H5M0Y4_YERIN</name>
<dbReference type="InterPro" id="IPR036249">
    <property type="entry name" value="Thioredoxin-like_sf"/>
</dbReference>
<dbReference type="FunFam" id="3.40.30.10:FF:000015">
    <property type="entry name" value="NADH-quinone oxidoreductase subunit E"/>
    <property type="match status" value="1"/>
</dbReference>
<protein>
    <recommendedName>
        <fullName evidence="2">NADH-quinone oxidoreductase subunit E</fullName>
    </recommendedName>
    <alternativeName>
        <fullName evidence="9">NADH dehydrogenase I subunit E</fullName>
    </alternativeName>
    <alternativeName>
        <fullName evidence="10">NDH-1 subunit E</fullName>
    </alternativeName>
</protein>
<feature type="binding site" evidence="13">
    <location>
        <position position="158"/>
    </location>
    <ligand>
        <name>[2Fe-2S] cluster</name>
        <dbReference type="ChEBI" id="CHEBI:190135"/>
    </ligand>
</feature>
<reference evidence="15" key="1">
    <citation type="submission" date="2015-03" db="EMBL/GenBank/DDBJ databases">
        <authorList>
            <consortium name="Pathogen Informatics"/>
        </authorList>
    </citation>
    <scope>NUCLEOTIDE SEQUENCE [LARGE SCALE GENOMIC DNA]</scope>
    <source>
        <strain evidence="15">R148</strain>
    </source>
</reference>
<dbReference type="EMBL" id="CWJI01000022">
    <property type="protein sequence ID" value="CRY57093.1"/>
    <property type="molecule type" value="Genomic_DNA"/>
</dbReference>
<dbReference type="NCBIfam" id="TIGR01958">
    <property type="entry name" value="nuoE_fam"/>
    <property type="match status" value="1"/>
</dbReference>
<evidence type="ECO:0000256" key="5">
    <source>
        <dbReference type="ARBA" id="ARBA00022723"/>
    </source>
</evidence>
<dbReference type="InterPro" id="IPR042128">
    <property type="entry name" value="NuoE_dom"/>
</dbReference>
<gene>
    <name evidence="14" type="primary">nuoE</name>
    <name evidence="14" type="ORF">ERS008476_04140</name>
</gene>
<dbReference type="PANTHER" id="PTHR10371">
    <property type="entry name" value="NADH DEHYDROGENASE UBIQUINONE FLAVOPROTEIN 2, MITOCHONDRIAL"/>
    <property type="match status" value="1"/>
</dbReference>
<comment type="cofactor">
    <cofactor evidence="11">
        <name>[2Fe-2S] cluster</name>
        <dbReference type="ChEBI" id="CHEBI:190135"/>
    </cofactor>
</comment>
<keyword evidence="6 13" id="KW-0408">Iron</keyword>